<dbReference type="Pfam" id="PF01839">
    <property type="entry name" value="FG-GAP"/>
    <property type="match status" value="1"/>
</dbReference>
<dbReference type="EMBL" id="JAOEET010000001">
    <property type="protein sequence ID" value="MDH0565697.1"/>
    <property type="molecule type" value="Genomic_DNA"/>
</dbReference>
<protein>
    <submittedName>
        <fullName evidence="3">FG-GAP repeat protein</fullName>
    </submittedName>
</protein>
<dbReference type="AlphaFoldDB" id="A0AA42QDC9"/>
<dbReference type="EMBL" id="JAOCJE010000001">
    <property type="protein sequence ID" value="MDH1341660.1"/>
    <property type="molecule type" value="Genomic_DNA"/>
</dbReference>
<comment type="caution">
    <text evidence="3">The sequence shown here is derived from an EMBL/GenBank/DDBJ whole genome shotgun (WGS) entry which is preliminary data.</text>
</comment>
<dbReference type="Proteomes" id="UP001159292">
    <property type="component" value="Unassembled WGS sequence"/>
</dbReference>
<accession>A0AA42QDC9</accession>
<dbReference type="InterPro" id="IPR013517">
    <property type="entry name" value="FG-GAP"/>
</dbReference>
<evidence type="ECO:0000313" key="3">
    <source>
        <dbReference type="EMBL" id="MDH1341660.1"/>
    </source>
</evidence>
<name>A0AA42QDC9_ECTOL</name>
<evidence type="ECO:0000256" key="1">
    <source>
        <dbReference type="SAM" id="MobiDB-lite"/>
    </source>
</evidence>
<dbReference type="RefSeq" id="WP_242445011.1">
    <property type="nucleotide sequence ID" value="NZ_CP104579.1"/>
</dbReference>
<organism evidence="3 4">
    <name type="scientific">Ectopseudomonas oleovorans</name>
    <name type="common">Pseudomonas oleovorans</name>
    <dbReference type="NCBI Taxonomy" id="301"/>
    <lineage>
        <taxon>Bacteria</taxon>
        <taxon>Pseudomonadati</taxon>
        <taxon>Pseudomonadota</taxon>
        <taxon>Gammaproteobacteria</taxon>
        <taxon>Pseudomonadales</taxon>
        <taxon>Pseudomonadaceae</taxon>
        <taxon>Ectopseudomonas</taxon>
    </lineage>
</organism>
<evidence type="ECO:0000313" key="2">
    <source>
        <dbReference type="EMBL" id="MDH0565697.1"/>
    </source>
</evidence>
<gene>
    <name evidence="3" type="ORF">N5J11_21200</name>
    <name evidence="2" type="ORF">N7671_00115</name>
</gene>
<sequence>MELSIPEGNDAEPPSFAVEDYDFDDHPDLAIRVPAGMVNSAHHVYLYRPALRRFEQLQIPPALMERVNCAWLSELQPNNDENRLRPSGAAFRSTHRKPGVTARRIPHRTDRSSP</sequence>
<evidence type="ECO:0000313" key="4">
    <source>
        <dbReference type="Proteomes" id="UP001161697"/>
    </source>
</evidence>
<feature type="region of interest" description="Disordered" evidence="1">
    <location>
        <begin position="76"/>
        <end position="114"/>
    </location>
</feature>
<proteinExistence type="predicted"/>
<dbReference type="Proteomes" id="UP001161697">
    <property type="component" value="Unassembled WGS sequence"/>
</dbReference>
<reference evidence="3" key="1">
    <citation type="submission" date="2022-09" db="EMBL/GenBank/DDBJ databases">
        <title>Intensive care unit water sources are persistently colonized with multi-drug resistant bacteria and are the site of extensive horizontal gene transfer of antibiotic resistance genes.</title>
        <authorList>
            <person name="Diorio-Toth L."/>
        </authorList>
    </citation>
    <scope>NUCLEOTIDE SEQUENCE</scope>
    <source>
        <strain evidence="3">GD03704</strain>
        <strain evidence="2">GD04000</strain>
    </source>
</reference>